<evidence type="ECO:0000313" key="2">
    <source>
        <dbReference type="EMBL" id="TSA79070.1"/>
    </source>
</evidence>
<feature type="transmembrane region" description="Helical" evidence="1">
    <location>
        <begin position="466"/>
        <end position="486"/>
    </location>
</feature>
<feature type="transmembrane region" description="Helical" evidence="1">
    <location>
        <begin position="718"/>
        <end position="735"/>
    </location>
</feature>
<organism evidence="2 3">
    <name type="scientific">Deinococcus detaillensis</name>
    <dbReference type="NCBI Taxonomy" id="2592048"/>
    <lineage>
        <taxon>Bacteria</taxon>
        <taxon>Thermotogati</taxon>
        <taxon>Deinococcota</taxon>
        <taxon>Deinococci</taxon>
        <taxon>Deinococcales</taxon>
        <taxon>Deinococcaceae</taxon>
        <taxon>Deinococcus</taxon>
    </lineage>
</organism>
<feature type="transmembrane region" description="Helical" evidence="1">
    <location>
        <begin position="401"/>
        <end position="425"/>
    </location>
</feature>
<feature type="transmembrane region" description="Helical" evidence="1">
    <location>
        <begin position="65"/>
        <end position="82"/>
    </location>
</feature>
<protein>
    <submittedName>
        <fullName evidence="2">DUF2339 domain-containing protein</fullName>
    </submittedName>
</protein>
<name>A0A553UFT7_9DEIO</name>
<feature type="transmembrane region" description="Helical" evidence="1">
    <location>
        <begin position="94"/>
        <end position="127"/>
    </location>
</feature>
<feature type="transmembrane region" description="Helical" evidence="1">
    <location>
        <begin position="34"/>
        <end position="53"/>
    </location>
</feature>
<dbReference type="EMBL" id="VKDB01000050">
    <property type="protein sequence ID" value="TSA79070.1"/>
    <property type="molecule type" value="Genomic_DNA"/>
</dbReference>
<feature type="transmembrane region" description="Helical" evidence="1">
    <location>
        <begin position="139"/>
        <end position="156"/>
    </location>
</feature>
<feature type="transmembrane region" description="Helical" evidence="1">
    <location>
        <begin position="613"/>
        <end position="629"/>
    </location>
</feature>
<dbReference type="AlphaFoldDB" id="A0A553UFT7"/>
<feature type="transmembrane region" description="Helical" evidence="1">
    <location>
        <begin position="660"/>
        <end position="680"/>
    </location>
</feature>
<gene>
    <name evidence="2" type="ORF">FNU79_18355</name>
</gene>
<dbReference type="OrthoDB" id="9827402at2"/>
<evidence type="ECO:0000256" key="1">
    <source>
        <dbReference type="SAM" id="Phobius"/>
    </source>
</evidence>
<feature type="transmembrane region" description="Helical" evidence="1">
    <location>
        <begin position="176"/>
        <end position="195"/>
    </location>
</feature>
<feature type="transmembrane region" description="Helical" evidence="1">
    <location>
        <begin position="318"/>
        <end position="341"/>
    </location>
</feature>
<feature type="transmembrane region" description="Helical" evidence="1">
    <location>
        <begin position="692"/>
        <end position="712"/>
    </location>
</feature>
<feature type="transmembrane region" description="Helical" evidence="1">
    <location>
        <begin position="263"/>
        <end position="283"/>
    </location>
</feature>
<feature type="transmembrane region" description="Helical" evidence="1">
    <location>
        <begin position="583"/>
        <end position="601"/>
    </location>
</feature>
<keyword evidence="1" id="KW-1133">Transmembrane helix</keyword>
<evidence type="ECO:0000313" key="3">
    <source>
        <dbReference type="Proteomes" id="UP000316092"/>
    </source>
</evidence>
<reference evidence="2 3" key="1">
    <citation type="submission" date="2019-07" db="EMBL/GenBank/DDBJ databases">
        <title>Deinococcus detaillus sp. nov., isolated from humus soil in Antarctica.</title>
        <authorList>
            <person name="Zhang K."/>
        </authorList>
    </citation>
    <scope>NUCLEOTIDE SEQUENCE [LARGE SCALE GENOMIC DNA]</scope>
    <source>
        <strain evidence="2 3">H1</strain>
    </source>
</reference>
<keyword evidence="1" id="KW-0472">Membrane</keyword>
<feature type="transmembrane region" description="Helical" evidence="1">
    <location>
        <begin position="233"/>
        <end position="251"/>
    </location>
</feature>
<feature type="transmembrane region" description="Helical" evidence="1">
    <location>
        <begin position="492"/>
        <end position="514"/>
    </location>
</feature>
<keyword evidence="1" id="KW-0812">Transmembrane</keyword>
<accession>A0A553UFT7</accession>
<feature type="transmembrane region" description="Helical" evidence="1">
    <location>
        <begin position="207"/>
        <end position="227"/>
    </location>
</feature>
<keyword evidence="3" id="KW-1185">Reference proteome</keyword>
<feature type="transmembrane region" description="Helical" evidence="1">
    <location>
        <begin position="437"/>
        <end position="454"/>
    </location>
</feature>
<sequence>MSLPEPFPSGAHPAVESGPIPPLAPPSWSPTPRFLFAVVGALLTLGGLTAVLAQLARMGVFTPELQLLLAALLGLTLYGLSPRTTGAVKTALQGLGYGILALCMGALSQVGVLPAGAVLGMVLVLSLLVGLHARRQGELLGIVVALTGATVSTWLLADNLAAPPSSAGDGSGVLGWAQVALLCVGAGALGAALSLRRQGVRHPAARFLLLVIPIGVAGLLVVTQAHAQTGAPAGWVALGLLMAGAVSVLTGRVAAPDKSLPGLALALLLTTLLTASPVTSLALEGSRAASLSLLVLLGGLIVVFALRVRQVGHAAPDVLREAVVASATAVAGAWLAAVLNIGNGAQRLLPLALALALYGRWSGSAPWRWGSVAAASGLLASQLPGVVSADALLTAAALGSALVIGGRSGSVVAAVAAVVLTIWASRQLPDWLPGPDSWAVTLPVLAGVLVGLAATSRLPERRALPLLIASLVALATLLAGFPVLQLDETGAASLYTLPMLAATLLASLVLALSLRLPGTAPLLVRAAVPAQLRVLTLQQLTEGLGTGLALSALANFFPGTALLVLILLGAALGLPWIRTALPWPALSLPLLAVALATALNLPDASSLQAASSLGPILLSYATLFLLGSVRGRELLPWSPVAAVLAARLNTRAKSVGEKGAAIWGAAIAALSALVVTRLAHWLGSTGLLSADVLPVTLVLFAGGLVMLAQGRARLSAPVWWTGLAMFALAAGKLVLQDLDTLGTGARGAALTVVGLLLLGIAQLAPQARPDGRPEEEKSNQNGSR</sequence>
<dbReference type="Proteomes" id="UP000316092">
    <property type="component" value="Unassembled WGS sequence"/>
</dbReference>
<comment type="caution">
    <text evidence="2">The sequence shown here is derived from an EMBL/GenBank/DDBJ whole genome shotgun (WGS) entry which is preliminary data.</text>
</comment>
<feature type="transmembrane region" description="Helical" evidence="1">
    <location>
        <begin position="289"/>
        <end position="306"/>
    </location>
</feature>
<feature type="transmembrane region" description="Helical" evidence="1">
    <location>
        <begin position="747"/>
        <end position="764"/>
    </location>
</feature>
<proteinExistence type="predicted"/>
<feature type="transmembrane region" description="Helical" evidence="1">
    <location>
        <begin position="367"/>
        <end position="389"/>
    </location>
</feature>
<feature type="transmembrane region" description="Helical" evidence="1">
    <location>
        <begin position="556"/>
        <end position="577"/>
    </location>
</feature>
<dbReference type="RefSeq" id="WP_143722245.1">
    <property type="nucleotide sequence ID" value="NZ_VKDB01000050.1"/>
</dbReference>